<dbReference type="AlphaFoldDB" id="X1BZG6"/>
<proteinExistence type="predicted"/>
<name>X1BZG6_9ZZZZ</name>
<comment type="caution">
    <text evidence="1">The sequence shown here is derived from an EMBL/GenBank/DDBJ whole genome shotgun (WGS) entry which is preliminary data.</text>
</comment>
<accession>X1BZG6</accession>
<reference evidence="1" key="1">
    <citation type="journal article" date="2014" name="Front. Microbiol.">
        <title>High frequency of phylogenetically diverse reductive dehalogenase-homologous genes in deep subseafloor sedimentary metagenomes.</title>
        <authorList>
            <person name="Kawai M."/>
            <person name="Futagami T."/>
            <person name="Toyoda A."/>
            <person name="Takaki Y."/>
            <person name="Nishi S."/>
            <person name="Hori S."/>
            <person name="Arai W."/>
            <person name="Tsubouchi T."/>
            <person name="Morono Y."/>
            <person name="Uchiyama I."/>
            <person name="Ito T."/>
            <person name="Fujiyama A."/>
            <person name="Inagaki F."/>
            <person name="Takami H."/>
        </authorList>
    </citation>
    <scope>NUCLEOTIDE SEQUENCE</scope>
    <source>
        <strain evidence="1">Expedition CK06-06</strain>
    </source>
</reference>
<sequence length="64" mass="7162">GRSGKPVGLLIALKAQDVRCVDEHIQVQKDLVQYVQHEDFDKQQAVDSEFQVGSFVRPKDTAPP</sequence>
<feature type="non-terminal residue" evidence="1">
    <location>
        <position position="1"/>
    </location>
</feature>
<evidence type="ECO:0000313" key="1">
    <source>
        <dbReference type="EMBL" id="GAH01251.1"/>
    </source>
</evidence>
<gene>
    <name evidence="1" type="ORF">S01H4_49657</name>
</gene>
<organism evidence="1">
    <name type="scientific">marine sediment metagenome</name>
    <dbReference type="NCBI Taxonomy" id="412755"/>
    <lineage>
        <taxon>unclassified sequences</taxon>
        <taxon>metagenomes</taxon>
        <taxon>ecological metagenomes</taxon>
    </lineage>
</organism>
<dbReference type="EMBL" id="BART01028114">
    <property type="protein sequence ID" value="GAH01251.1"/>
    <property type="molecule type" value="Genomic_DNA"/>
</dbReference>
<protein>
    <submittedName>
        <fullName evidence="1">Uncharacterized protein</fullName>
    </submittedName>
</protein>